<dbReference type="InterPro" id="IPR012677">
    <property type="entry name" value="Nucleotide-bd_a/b_plait_sf"/>
</dbReference>
<feature type="compositionally biased region" description="Polar residues" evidence="4">
    <location>
        <begin position="113"/>
        <end position="122"/>
    </location>
</feature>
<dbReference type="PANTHER" id="PTHR47093">
    <property type="entry name" value="PROTEIN JSN1-RELATED"/>
    <property type="match status" value="1"/>
</dbReference>
<accession>A0A8K0JSB1</accession>
<dbReference type="GO" id="GO:0003723">
    <property type="term" value="F:RNA binding"/>
    <property type="evidence" value="ECO:0007669"/>
    <property type="project" value="UniProtKB-UniRule"/>
</dbReference>
<feature type="compositionally biased region" description="Polar residues" evidence="4">
    <location>
        <begin position="27"/>
        <end position="41"/>
    </location>
</feature>
<keyword evidence="2" id="KW-0694">RNA-binding</keyword>
<feature type="region of interest" description="Disordered" evidence="4">
    <location>
        <begin position="481"/>
        <end position="539"/>
    </location>
</feature>
<keyword evidence="1" id="KW-0677">Repeat</keyword>
<feature type="region of interest" description="Disordered" evidence="4">
    <location>
        <begin position="808"/>
        <end position="838"/>
    </location>
</feature>
<evidence type="ECO:0000313" key="7">
    <source>
        <dbReference type="EMBL" id="KAG7580163.1"/>
    </source>
</evidence>
<feature type="repeat" description="Pumilio" evidence="3">
    <location>
        <begin position="921"/>
        <end position="956"/>
    </location>
</feature>
<dbReference type="PANTHER" id="PTHR47093:SF1">
    <property type="entry name" value="PROTEIN JSN1-RELATED"/>
    <property type="match status" value="1"/>
</dbReference>
<feature type="compositionally biased region" description="Low complexity" evidence="4">
    <location>
        <begin position="10"/>
        <end position="19"/>
    </location>
</feature>
<organism evidence="7 8">
    <name type="scientific">Filobasidium floriforme</name>
    <dbReference type="NCBI Taxonomy" id="5210"/>
    <lineage>
        <taxon>Eukaryota</taxon>
        <taxon>Fungi</taxon>
        <taxon>Dikarya</taxon>
        <taxon>Basidiomycota</taxon>
        <taxon>Agaricomycotina</taxon>
        <taxon>Tremellomycetes</taxon>
        <taxon>Filobasidiales</taxon>
        <taxon>Filobasidiaceae</taxon>
        <taxon>Filobasidium</taxon>
    </lineage>
</organism>
<feature type="domain" description="RRM" evidence="5">
    <location>
        <begin position="542"/>
        <end position="620"/>
    </location>
</feature>
<keyword evidence="8" id="KW-1185">Reference proteome</keyword>
<feature type="compositionally biased region" description="Gly residues" evidence="4">
    <location>
        <begin position="522"/>
        <end position="531"/>
    </location>
</feature>
<dbReference type="Gene3D" id="1.25.10.10">
    <property type="entry name" value="Leucine-rich Repeat Variant"/>
    <property type="match status" value="1"/>
</dbReference>
<dbReference type="SMART" id="SM00025">
    <property type="entry name" value="Pumilio"/>
    <property type="match status" value="5"/>
</dbReference>
<feature type="compositionally biased region" description="Polar residues" evidence="4">
    <location>
        <begin position="226"/>
        <end position="246"/>
    </location>
</feature>
<dbReference type="InterPro" id="IPR000504">
    <property type="entry name" value="RRM_dom"/>
</dbReference>
<evidence type="ECO:0000259" key="6">
    <source>
        <dbReference type="PROSITE" id="PS50303"/>
    </source>
</evidence>
<feature type="region of interest" description="Disordered" evidence="4">
    <location>
        <begin position="159"/>
        <end position="282"/>
    </location>
</feature>
<feature type="domain" description="PUM-HD" evidence="6">
    <location>
        <begin position="859"/>
        <end position="1213"/>
    </location>
</feature>
<protein>
    <submittedName>
        <fullName evidence="7">Uncharacterized protein</fullName>
    </submittedName>
</protein>
<dbReference type="SUPFAM" id="SSF54928">
    <property type="entry name" value="RNA-binding domain, RBD"/>
    <property type="match status" value="2"/>
</dbReference>
<feature type="compositionally biased region" description="Polar residues" evidence="4">
    <location>
        <begin position="753"/>
        <end position="775"/>
    </location>
</feature>
<dbReference type="SMART" id="SM00360">
    <property type="entry name" value="RRM"/>
    <property type="match status" value="2"/>
</dbReference>
<dbReference type="CDD" id="cd00590">
    <property type="entry name" value="RRM_SF"/>
    <property type="match status" value="1"/>
</dbReference>
<feature type="domain" description="RRM" evidence="5">
    <location>
        <begin position="676"/>
        <end position="751"/>
    </location>
</feature>
<dbReference type="PROSITE" id="PS50102">
    <property type="entry name" value="RRM"/>
    <property type="match status" value="2"/>
</dbReference>
<dbReference type="Pfam" id="PF00076">
    <property type="entry name" value="RRM_1"/>
    <property type="match status" value="2"/>
</dbReference>
<evidence type="ECO:0000256" key="2">
    <source>
        <dbReference type="PROSITE-ProRule" id="PRU00176"/>
    </source>
</evidence>
<reference evidence="7" key="1">
    <citation type="submission" date="2020-04" db="EMBL/GenBank/DDBJ databases">
        <title>Analysis of mating type loci in Filobasidium floriforme.</title>
        <authorList>
            <person name="Nowrousian M."/>
        </authorList>
    </citation>
    <scope>NUCLEOTIDE SEQUENCE</scope>
    <source>
        <strain evidence="7">CBS 6242</strain>
    </source>
</reference>
<evidence type="ECO:0000256" key="3">
    <source>
        <dbReference type="PROSITE-ProRule" id="PRU00317"/>
    </source>
</evidence>
<feature type="region of interest" description="Disordered" evidence="4">
    <location>
        <begin position="748"/>
        <end position="795"/>
    </location>
</feature>
<feature type="region of interest" description="Disordered" evidence="4">
    <location>
        <begin position="1"/>
        <end position="79"/>
    </location>
</feature>
<evidence type="ECO:0000313" key="8">
    <source>
        <dbReference type="Proteomes" id="UP000812966"/>
    </source>
</evidence>
<feature type="compositionally biased region" description="Basic and acidic residues" evidence="4">
    <location>
        <begin position="511"/>
        <end position="521"/>
    </location>
</feature>
<dbReference type="InterPro" id="IPR011989">
    <property type="entry name" value="ARM-like"/>
</dbReference>
<sequence>MSDPLHQYHHQQQQQMHNHPFPLNPMFPTSNNIPPSSSLTGETPRKAYRPPALRTQGHLPTRSLEELSDASGDEGEVGSALGSGFSAGYRRARAGTLPSTLDAPFSGDRYGLTNATTPTAPTHQRDLSLGPSDLITRSGGTTPIEPLERQRQFQYARPGLRHSNSSAAALTGSGSLSLGGQQDSLQGAPGLLDDGFPSDAPGRLRSGSLTRPDKAVGTVSDAFGSGFSNTWLQNPAGRSSMNQVTTARGGASGRGGALHQVTSRESSFSSGNSSGGGEDNYQISQSTVDYLGLADNMETPRAATFGFQSGPAPPVPNNGSSGLGLPRGAAGGSAQDLQMTPTAATMVARNRASTVSVQPKSSASFQDLISAANLGLDRDPTRPVGLFDGAQRNSAANLRAGIEGMEYLESGGNTGNRDPYGSSAPHFGMGSSAQLRGYKDDGLSGSARPRATTISMLDQPSARLGNVGMHGSELMDSLIAPSAPTPPPMGMGSGLISANQGGRRSALGNDDQARRRDRGEGARTGPGGASGDGMAAGQTPTRSIWLGNLDVMTTAQDLLQVFQGYGDIESLRLLPEKSCAFVNFIDRNDAIRAKEDVQLRMHNLIPTLSDTPIRIGFGKIDSVPTAQPSASTQQYSLSNSSASSLASQSDVESDADSVAGDNMESSRINESNSPTRALWIGSIPSYITSNTLVSIFSAFGNIESARMLPAKQCGFVNFESLDAATSARNALNGREFLGADIGPIRVGYARAPSSGQHGQDGSPSPNNFPSVFQSQRSEDPATHRPAGTAPMTQENVSHIESYGNDLVRDLINKGSPNPNRDVAPPTQTPPPHPPADVAAEGDVNEQQMLMTVLSHGDANLAADVQAVGKHSEKSALYYSYIPVVPDRSHYRKFDTVALKDIRRRLDGGYCAPEEVDQVAQDLMEDCVVLSSDYIGNTIIQKLYASTTTSIRMEMLRRIAPHLALTGTHKNGTWAAQKIIECATSEEEMSIISRNLSPYVPPLSADSYGNYLVSACLKFPSPFNGFVYDAMVDRTWDIAQTRYGARCMRTCLESPHTSFFQKKRLASAIILHSIPLATNPNGALLLTWLMDANELPGRYGLLATRLASFVQHLATHKLASLTILRLVNQKNEPDAAKTMIDAIFRSANDQTLREILQDQVHGVHAVSKMVCSDAIIPPDEKPEILAAVKRVLEDMRNVSGLNYKRLLEECGLPVPAAPSGGPRYQGGRREGNHRHREQSSNSLYNGSTGTNPNYRGRGYNNGSNNVVNPGPSMGGFDSYGMMPDINQMMSSMQAFQLGQGMTGSLSPLLANQHSFGQVMNPGLPPLSPTPTLGSFATPHAQLMSPNSDPFNPFASPSQLPRNPNAPVRYPTPIRRSPAGFDLSPTLGGLGMQPANRDDLHRSTFPGFAPT</sequence>
<feature type="compositionally biased region" description="Low complexity" evidence="4">
    <location>
        <begin position="1250"/>
        <end position="1268"/>
    </location>
</feature>
<comment type="caution">
    <text evidence="7">The sequence shown here is derived from an EMBL/GenBank/DDBJ whole genome shotgun (WGS) entry which is preliminary data.</text>
</comment>
<dbReference type="GO" id="GO:0000288">
    <property type="term" value="P:nuclear-transcribed mRNA catabolic process, deadenylation-dependent decay"/>
    <property type="evidence" value="ECO:0007669"/>
    <property type="project" value="TreeGrafter"/>
</dbReference>
<dbReference type="SUPFAM" id="SSF48371">
    <property type="entry name" value="ARM repeat"/>
    <property type="match status" value="1"/>
</dbReference>
<feature type="region of interest" description="Disordered" evidence="4">
    <location>
        <begin position="303"/>
        <end position="336"/>
    </location>
</feature>
<dbReference type="InterPro" id="IPR035979">
    <property type="entry name" value="RBD_domain_sf"/>
</dbReference>
<feature type="region of interest" description="Disordered" evidence="4">
    <location>
        <begin position="641"/>
        <end position="671"/>
    </location>
</feature>
<dbReference type="InterPro" id="IPR033133">
    <property type="entry name" value="PUM-HD"/>
</dbReference>
<feature type="compositionally biased region" description="Low complexity" evidence="4">
    <location>
        <begin position="263"/>
        <end position="272"/>
    </location>
</feature>
<evidence type="ECO:0000256" key="4">
    <source>
        <dbReference type="SAM" id="MobiDB-lite"/>
    </source>
</evidence>
<feature type="region of interest" description="Disordered" evidence="4">
    <location>
        <begin position="1213"/>
        <end position="1268"/>
    </location>
</feature>
<name>A0A8K0JSB1_9TREE</name>
<dbReference type="EMBL" id="JABELV010000001">
    <property type="protein sequence ID" value="KAG7580163.1"/>
    <property type="molecule type" value="Genomic_DNA"/>
</dbReference>
<evidence type="ECO:0000256" key="1">
    <source>
        <dbReference type="ARBA" id="ARBA00022737"/>
    </source>
</evidence>
<feature type="region of interest" description="Disordered" evidence="4">
    <location>
        <begin position="1368"/>
        <end position="1409"/>
    </location>
</feature>
<dbReference type="Proteomes" id="UP000812966">
    <property type="component" value="Unassembled WGS sequence"/>
</dbReference>
<feature type="compositionally biased region" description="Low complexity" evidence="4">
    <location>
        <begin position="165"/>
        <end position="188"/>
    </location>
</feature>
<dbReference type="InterPro" id="IPR052645">
    <property type="entry name" value="Pumilio_domain_protein"/>
</dbReference>
<dbReference type="Gene3D" id="3.30.70.330">
    <property type="match status" value="2"/>
</dbReference>
<evidence type="ECO:0000259" key="5">
    <source>
        <dbReference type="PROSITE" id="PS50102"/>
    </source>
</evidence>
<dbReference type="InterPro" id="IPR001313">
    <property type="entry name" value="Pumilio_RNA-bd_rpt"/>
</dbReference>
<dbReference type="InterPro" id="IPR016024">
    <property type="entry name" value="ARM-type_fold"/>
</dbReference>
<proteinExistence type="predicted"/>
<dbReference type="PROSITE" id="PS50302">
    <property type="entry name" value="PUM"/>
    <property type="match status" value="1"/>
</dbReference>
<gene>
    <name evidence="7" type="ORF">FFLO_00134</name>
</gene>
<feature type="compositionally biased region" description="Acidic residues" evidence="4">
    <location>
        <begin position="66"/>
        <end position="76"/>
    </location>
</feature>
<dbReference type="PROSITE" id="PS50303">
    <property type="entry name" value="PUM_HD"/>
    <property type="match status" value="1"/>
</dbReference>
<feature type="region of interest" description="Disordered" evidence="4">
    <location>
        <begin position="97"/>
        <end position="147"/>
    </location>
</feature>
<feature type="compositionally biased region" description="Polar residues" evidence="4">
    <location>
        <begin position="1238"/>
        <end position="1249"/>
    </location>
</feature>